<keyword evidence="2" id="KW-1185">Reference proteome</keyword>
<comment type="caution">
    <text evidence="1">The sequence shown here is derived from an EMBL/GenBank/DDBJ whole genome shotgun (WGS) entry which is preliminary data.</text>
</comment>
<evidence type="ECO:0000313" key="1">
    <source>
        <dbReference type="EMBL" id="KAF6019347.1"/>
    </source>
</evidence>
<dbReference type="SUPFAM" id="SSF53187">
    <property type="entry name" value="Zn-dependent exopeptidases"/>
    <property type="match status" value="1"/>
</dbReference>
<dbReference type="EMBL" id="VXIV02003235">
    <property type="protein sequence ID" value="KAF6019347.1"/>
    <property type="molecule type" value="Genomic_DNA"/>
</dbReference>
<dbReference type="InterPro" id="IPR039373">
    <property type="entry name" value="Peptidase_M28B"/>
</dbReference>
<proteinExistence type="predicted"/>
<dbReference type="Proteomes" id="UP000593567">
    <property type="component" value="Unassembled WGS sequence"/>
</dbReference>
<dbReference type="OrthoDB" id="5841748at2759"/>
<gene>
    <name evidence="1" type="ORF">EB796_022314</name>
</gene>
<dbReference type="PANTHER" id="PTHR10404:SF77">
    <property type="entry name" value="GLUTAMATE CARBOXYPEPTIDASE 2 HOMOLOG"/>
    <property type="match status" value="1"/>
</dbReference>
<protein>
    <submittedName>
        <fullName evidence="1">Uncharacterized protein</fullName>
    </submittedName>
</protein>
<dbReference type="PANTHER" id="PTHR10404">
    <property type="entry name" value="N-ACETYLATED-ALPHA-LINKED ACIDIC DIPEPTIDASE"/>
    <property type="match status" value="1"/>
</dbReference>
<evidence type="ECO:0000313" key="2">
    <source>
        <dbReference type="Proteomes" id="UP000593567"/>
    </source>
</evidence>
<reference evidence="1" key="1">
    <citation type="submission" date="2020-06" db="EMBL/GenBank/DDBJ databases">
        <title>Draft genome of Bugula neritina, a colonial animal packing powerful symbionts and potential medicines.</title>
        <authorList>
            <person name="Rayko M."/>
        </authorList>
    </citation>
    <scope>NUCLEOTIDE SEQUENCE [LARGE SCALE GENOMIC DNA]</scope>
    <source>
        <strain evidence="1">Kwan_BN1</strain>
    </source>
</reference>
<accession>A0A7J7J0J2</accession>
<dbReference type="AlphaFoldDB" id="A0A7J7J0J2"/>
<name>A0A7J7J0J2_BUGNE</name>
<sequence>MLYPVVISASKKVRNPNSGEVNAGRHTTYDTWLHLFPSAENSSLPKMMPVGSGSDYSSFLNVLGIPCLEPRYTWDRNKWKISAYPLYHSAYETLYLMENIIDPEFKYSKAVTQVWAELVRDMSDAMILPLDAKSLSDYISVESKRYSVNMEI</sequence>
<dbReference type="Gene3D" id="3.40.630.10">
    <property type="entry name" value="Zn peptidases"/>
    <property type="match status" value="1"/>
</dbReference>
<dbReference type="GO" id="GO:0004180">
    <property type="term" value="F:carboxypeptidase activity"/>
    <property type="evidence" value="ECO:0007669"/>
    <property type="project" value="TreeGrafter"/>
</dbReference>
<organism evidence="1 2">
    <name type="scientific">Bugula neritina</name>
    <name type="common">Brown bryozoan</name>
    <name type="synonym">Sertularia neritina</name>
    <dbReference type="NCBI Taxonomy" id="10212"/>
    <lineage>
        <taxon>Eukaryota</taxon>
        <taxon>Metazoa</taxon>
        <taxon>Spiralia</taxon>
        <taxon>Lophotrochozoa</taxon>
        <taxon>Bryozoa</taxon>
        <taxon>Gymnolaemata</taxon>
        <taxon>Cheilostomatida</taxon>
        <taxon>Flustrina</taxon>
        <taxon>Buguloidea</taxon>
        <taxon>Bugulidae</taxon>
        <taxon>Bugula</taxon>
    </lineage>
</organism>